<dbReference type="EMBL" id="JAEDAM010000060">
    <property type="protein sequence ID" value="MBS8122247.1"/>
    <property type="molecule type" value="Genomic_DNA"/>
</dbReference>
<name>A0ABS5QM21_9BACT</name>
<dbReference type="EMBL" id="JAEDAM010000060">
    <property type="protein sequence ID" value="MBS8122251.1"/>
    <property type="molecule type" value="Genomic_DNA"/>
</dbReference>
<reference evidence="3" key="1">
    <citation type="submission" date="2020-12" db="EMBL/GenBank/DDBJ databases">
        <authorList>
            <person name="Moreira D."/>
            <person name="Zivanovic Y."/>
            <person name="Lopez-Archilla A.I."/>
            <person name="Iniesto M."/>
            <person name="Lopez-Garcia P."/>
        </authorList>
    </citation>
    <scope>NUCLEOTIDE SEQUENCE</scope>
    <source>
        <strain evidence="3">Chiprana</strain>
    </source>
</reference>
<feature type="transmembrane region" description="Helical" evidence="1">
    <location>
        <begin position="6"/>
        <end position="28"/>
    </location>
</feature>
<keyword evidence="1" id="KW-1133">Transmembrane helix</keyword>
<accession>A0ABS5QM21</accession>
<evidence type="ECO:0000313" key="4">
    <source>
        <dbReference type="Proteomes" id="UP000680365"/>
    </source>
</evidence>
<sequence>MNKKIFVLFSLFAILIISSILIGFFNYFNIIKINKDLTKSLDEINSKLSYNSEQNFSSDDDNIENDDIENENDNYNYYENNKDFGLNQDDLFDSFLEERDRMFDEKNEMFDDFFQNLDNSRSFGMNINPKGSNNMSFSNTYIRNGEVFKYSIKINDDKLYGSLTTKNEDELTRYYELLNKLDLNITKESNKIEFDGNSKYMDEVLKIFGKNFDFEIESKDKNNLNPREF</sequence>
<keyword evidence="1" id="KW-0472">Membrane</keyword>
<comment type="caution">
    <text evidence="3">The sequence shown here is derived from an EMBL/GenBank/DDBJ whole genome shotgun (WGS) entry which is preliminary data.</text>
</comment>
<evidence type="ECO:0000256" key="1">
    <source>
        <dbReference type="SAM" id="Phobius"/>
    </source>
</evidence>
<dbReference type="Proteomes" id="UP000680365">
    <property type="component" value="Unassembled WGS sequence"/>
</dbReference>
<dbReference type="RefSeq" id="WP_213349641.1">
    <property type="nucleotide sequence ID" value="NZ_JAEDAM010000060.1"/>
</dbReference>
<reference evidence="3 4" key="2">
    <citation type="journal article" date="2021" name="Nat. Commun.">
        <title>Reductive evolution and unique predatory mode in the CPR bacterium Vampirococcus lugosii.</title>
        <authorList>
            <person name="Moreira D."/>
            <person name="Zivanovic Y."/>
            <person name="Lopez-Archilla A.I."/>
            <person name="Iniesto M."/>
            <person name="Lopez-Garcia P."/>
        </authorList>
    </citation>
    <scope>NUCLEOTIDE SEQUENCE [LARGE SCALE GENOMIC DNA]</scope>
    <source>
        <strain evidence="3">Chiprana</strain>
    </source>
</reference>
<keyword evidence="1" id="KW-0812">Transmembrane</keyword>
<protein>
    <submittedName>
        <fullName evidence="3">Uncharacterized protein</fullName>
    </submittedName>
</protein>
<evidence type="ECO:0000313" key="3">
    <source>
        <dbReference type="EMBL" id="MBS8122251.1"/>
    </source>
</evidence>
<gene>
    <name evidence="2" type="ORF">VAMP_222n3</name>
    <name evidence="3" type="ORF">VAMP_222n69</name>
</gene>
<proteinExistence type="predicted"/>
<evidence type="ECO:0000313" key="2">
    <source>
        <dbReference type="EMBL" id="MBS8122247.1"/>
    </source>
</evidence>
<organism evidence="3 4">
    <name type="scientific">Candidatus Vampirococcus lugosii</name>
    <dbReference type="NCBI Taxonomy" id="2789015"/>
    <lineage>
        <taxon>Bacteria</taxon>
        <taxon>Candidatus Absconditibacteriota</taxon>
        <taxon>Vampirococcus</taxon>
    </lineage>
</organism>
<keyword evidence="4" id="KW-1185">Reference proteome</keyword>